<evidence type="ECO:0000313" key="2">
    <source>
        <dbReference type="Proteomes" id="UP001428341"/>
    </source>
</evidence>
<name>A0AAP0MDF8_9ROSI</name>
<dbReference type="EMBL" id="JBCGBO010000004">
    <property type="protein sequence ID" value="KAK9208380.1"/>
    <property type="molecule type" value="Genomic_DNA"/>
</dbReference>
<dbReference type="AlphaFoldDB" id="A0AAP0MDF8"/>
<reference evidence="1 2" key="1">
    <citation type="submission" date="2024-05" db="EMBL/GenBank/DDBJ databases">
        <title>Haplotype-resolved chromosome-level genome assembly of Huyou (Citrus changshanensis).</title>
        <authorList>
            <person name="Miao C."/>
            <person name="Chen W."/>
            <person name="Wu Y."/>
            <person name="Wang L."/>
            <person name="Zhao S."/>
            <person name="Grierson D."/>
            <person name="Xu C."/>
            <person name="Chen K."/>
        </authorList>
    </citation>
    <scope>NUCLEOTIDE SEQUENCE [LARGE SCALE GENOMIC DNA]</scope>
    <source>
        <strain evidence="1">01-14</strain>
        <tissue evidence="1">Leaf</tissue>
    </source>
</reference>
<proteinExistence type="predicted"/>
<organism evidence="1 2">
    <name type="scientific">Citrus x changshan-huyou</name>
    <dbReference type="NCBI Taxonomy" id="2935761"/>
    <lineage>
        <taxon>Eukaryota</taxon>
        <taxon>Viridiplantae</taxon>
        <taxon>Streptophyta</taxon>
        <taxon>Embryophyta</taxon>
        <taxon>Tracheophyta</taxon>
        <taxon>Spermatophyta</taxon>
        <taxon>Magnoliopsida</taxon>
        <taxon>eudicotyledons</taxon>
        <taxon>Gunneridae</taxon>
        <taxon>Pentapetalae</taxon>
        <taxon>rosids</taxon>
        <taxon>malvids</taxon>
        <taxon>Sapindales</taxon>
        <taxon>Rutaceae</taxon>
        <taxon>Aurantioideae</taxon>
        <taxon>Citrus</taxon>
    </lineage>
</organism>
<evidence type="ECO:0000313" key="1">
    <source>
        <dbReference type="EMBL" id="KAK9208380.1"/>
    </source>
</evidence>
<protein>
    <submittedName>
        <fullName evidence="1">Uncharacterized protein</fullName>
    </submittedName>
</protein>
<dbReference type="Proteomes" id="UP001428341">
    <property type="component" value="Unassembled WGS sequence"/>
</dbReference>
<keyword evidence="2" id="KW-1185">Reference proteome</keyword>
<comment type="caution">
    <text evidence="1">The sequence shown here is derived from an EMBL/GenBank/DDBJ whole genome shotgun (WGS) entry which is preliminary data.</text>
</comment>
<accession>A0AAP0MDF8</accession>
<sequence length="62" mass="7140">MPGWSVLSILFERVYVESNENGGERLLCMLGNSTLPYNKWTDDPLNLAKGYWCNYDDKPVLL</sequence>
<gene>
    <name evidence="1" type="ORF">WN944_000734</name>
</gene>